<dbReference type="PANTHER" id="PTHR23249">
    <property type="entry name" value="TRAFFICKING PROTEIN PARTICLE COMPLEX SUBUNIT"/>
    <property type="match status" value="1"/>
</dbReference>
<dbReference type="STRING" id="1789683.A0A1X7R0G6"/>
<reference evidence="7 8" key="1">
    <citation type="submission" date="2017-04" db="EMBL/GenBank/DDBJ databases">
        <authorList>
            <person name="Afonso C.L."/>
            <person name="Miller P.J."/>
            <person name="Scott M.A."/>
            <person name="Spackman E."/>
            <person name="Goraichik I."/>
            <person name="Dimitrov K.M."/>
            <person name="Suarez D.L."/>
            <person name="Swayne D.E."/>
        </authorList>
    </citation>
    <scope>NUCLEOTIDE SEQUENCE [LARGE SCALE GENOMIC DNA]</scope>
</reference>
<sequence>MTIYSFWIFDKHCNCIYDREWTLLANPKSGTTNSKQNDDISKLLYGIIFSLRSVTGKLSSTETGRTNEISSISTGRFRIHTYCTATGLWFVLLTDFKPFNYSKVLQHIYSDIFVKYITNNYLSPYDFAQSEGEKRGQGTRKITNRHFKNNLELFLEPMISS</sequence>
<proteinExistence type="inferred from homology"/>
<dbReference type="InterPro" id="IPR007233">
    <property type="entry name" value="TRAPPC"/>
</dbReference>
<organism evidence="7 8">
    <name type="scientific">Maudiozyma saulgeensis</name>
    <dbReference type="NCBI Taxonomy" id="1789683"/>
    <lineage>
        <taxon>Eukaryota</taxon>
        <taxon>Fungi</taxon>
        <taxon>Dikarya</taxon>
        <taxon>Ascomycota</taxon>
        <taxon>Saccharomycotina</taxon>
        <taxon>Saccharomycetes</taxon>
        <taxon>Saccharomycetales</taxon>
        <taxon>Saccharomycetaceae</taxon>
        <taxon>Maudiozyma</taxon>
    </lineage>
</organism>
<protein>
    <recommendedName>
        <fullName evidence="6">Trafficking protein particle complex subunit</fullName>
    </recommendedName>
</protein>
<keyword evidence="2 6" id="KW-0256">Endoplasmic reticulum</keyword>
<keyword evidence="1 6" id="KW-0813">Transport</keyword>
<dbReference type="OrthoDB" id="3364529at2759"/>
<accession>A0A1X7R0G6</accession>
<dbReference type="GO" id="GO:0030008">
    <property type="term" value="C:TRAPP complex"/>
    <property type="evidence" value="ECO:0007669"/>
    <property type="project" value="UniProtKB-UniRule"/>
</dbReference>
<dbReference type="GO" id="GO:0005783">
    <property type="term" value="C:endoplasmic reticulum"/>
    <property type="evidence" value="ECO:0007669"/>
    <property type="project" value="UniProtKB-SubCell"/>
</dbReference>
<evidence type="ECO:0000256" key="2">
    <source>
        <dbReference type="ARBA" id="ARBA00022824"/>
    </source>
</evidence>
<dbReference type="PANTHER" id="PTHR23249:SF16">
    <property type="entry name" value="TRAFFICKING PROTEIN PARTICLE COMPLEX SUBUNIT 1"/>
    <property type="match status" value="1"/>
</dbReference>
<gene>
    <name evidence="7" type="ORF">KASA_0Q12837G</name>
</gene>
<evidence type="ECO:0000256" key="4">
    <source>
        <dbReference type="ARBA" id="ARBA00023034"/>
    </source>
</evidence>
<evidence type="ECO:0000256" key="1">
    <source>
        <dbReference type="ARBA" id="ARBA00022448"/>
    </source>
</evidence>
<comment type="similarity">
    <text evidence="5">Belongs to the TRAPP small subunits family. BET5 subfamily.</text>
</comment>
<keyword evidence="8" id="KW-1185">Reference proteome</keyword>
<evidence type="ECO:0000313" key="8">
    <source>
        <dbReference type="Proteomes" id="UP000196158"/>
    </source>
</evidence>
<dbReference type="GO" id="GO:0006888">
    <property type="term" value="P:endoplasmic reticulum to Golgi vesicle-mediated transport"/>
    <property type="evidence" value="ECO:0007669"/>
    <property type="project" value="UniProtKB-UniRule"/>
</dbReference>
<evidence type="ECO:0000256" key="5">
    <source>
        <dbReference type="ARBA" id="ARBA00038167"/>
    </source>
</evidence>
<evidence type="ECO:0000256" key="3">
    <source>
        <dbReference type="ARBA" id="ARBA00022892"/>
    </source>
</evidence>
<evidence type="ECO:0000256" key="6">
    <source>
        <dbReference type="RuleBase" id="RU366065"/>
    </source>
</evidence>
<dbReference type="InterPro" id="IPR011012">
    <property type="entry name" value="Longin-like_dom_sf"/>
</dbReference>
<evidence type="ECO:0000313" key="7">
    <source>
        <dbReference type="EMBL" id="SMN18746.1"/>
    </source>
</evidence>
<keyword evidence="4 6" id="KW-0333">Golgi apparatus</keyword>
<dbReference type="GO" id="GO:0005794">
    <property type="term" value="C:Golgi apparatus"/>
    <property type="evidence" value="ECO:0007669"/>
    <property type="project" value="UniProtKB-SubCell"/>
</dbReference>
<dbReference type="Gene3D" id="3.30.450.70">
    <property type="match status" value="1"/>
</dbReference>
<comment type="subunit">
    <text evidence="6">Part of the multisubunit transport protein particle (TRAPP) complex.</text>
</comment>
<dbReference type="Pfam" id="PF04099">
    <property type="entry name" value="Sybindin"/>
    <property type="match status" value="1"/>
</dbReference>
<dbReference type="EMBL" id="FXLY01000002">
    <property type="protein sequence ID" value="SMN18746.1"/>
    <property type="molecule type" value="Genomic_DNA"/>
</dbReference>
<comment type="subcellular location">
    <subcellularLocation>
        <location evidence="6">Endoplasmic reticulum</location>
    </subcellularLocation>
    <subcellularLocation>
        <location evidence="6">Golgi apparatus</location>
        <location evidence="6">cis-Golgi network</location>
    </subcellularLocation>
</comment>
<dbReference type="SMART" id="SM01399">
    <property type="entry name" value="Sybindin"/>
    <property type="match status" value="1"/>
</dbReference>
<dbReference type="FunFam" id="3.30.450.70:FF:000015">
    <property type="entry name" value="Component of TRAPP complex"/>
    <property type="match status" value="1"/>
</dbReference>
<name>A0A1X7R0G6_9SACH</name>
<dbReference type="AlphaFoldDB" id="A0A1X7R0G6"/>
<dbReference type="SUPFAM" id="SSF64356">
    <property type="entry name" value="SNARE-like"/>
    <property type="match status" value="1"/>
</dbReference>
<dbReference type="Proteomes" id="UP000196158">
    <property type="component" value="Unassembled WGS sequence"/>
</dbReference>
<keyword evidence="3 6" id="KW-0931">ER-Golgi transport</keyword>